<dbReference type="Proteomes" id="UP000276254">
    <property type="component" value="Chromosome"/>
</dbReference>
<accession>A0A494TNQ7</accession>
<dbReference type="EMBL" id="CP032829">
    <property type="protein sequence ID" value="AYJ87436.1"/>
    <property type="molecule type" value="Genomic_DNA"/>
</dbReference>
<dbReference type="RefSeq" id="WP_121154739.1">
    <property type="nucleotide sequence ID" value="NZ_CP032829.1"/>
</dbReference>
<name>A0A494TNQ7_SPHPE</name>
<evidence type="ECO:0000313" key="2">
    <source>
        <dbReference type="Proteomes" id="UP000276254"/>
    </source>
</evidence>
<gene>
    <name evidence="1" type="ORF">D3Y57_17755</name>
</gene>
<protein>
    <submittedName>
        <fullName evidence="1">Uncharacterized protein</fullName>
    </submittedName>
</protein>
<dbReference type="OrthoDB" id="7205828at2"/>
<keyword evidence="2" id="KW-1185">Reference proteome</keyword>
<reference evidence="1 2" key="1">
    <citation type="submission" date="2018-09" db="EMBL/GenBank/DDBJ databases">
        <title>Sphingomonas peninsula sp. nov., isolated from fildes peninsula, Antarctic soil.</title>
        <authorList>
            <person name="Yingchao G."/>
        </authorList>
    </citation>
    <scope>NUCLEOTIDE SEQUENCE [LARGE SCALE GENOMIC DNA]</scope>
    <source>
        <strain evidence="1 2">YZ-8</strain>
    </source>
</reference>
<proteinExistence type="predicted"/>
<dbReference type="AlphaFoldDB" id="A0A494TNQ7"/>
<evidence type="ECO:0000313" key="1">
    <source>
        <dbReference type="EMBL" id="AYJ87436.1"/>
    </source>
</evidence>
<dbReference type="KEGG" id="spha:D3Y57_17755"/>
<sequence length="62" mass="6721">MGVVERAFELARKGKFKMVSEIQVALTKEGYDFASQHLSSPSLVRQLRQVIAAANAGSPTAE</sequence>
<organism evidence="1 2">
    <name type="scientific">Sphingomonas paeninsulae</name>
    <dbReference type="NCBI Taxonomy" id="2319844"/>
    <lineage>
        <taxon>Bacteria</taxon>
        <taxon>Pseudomonadati</taxon>
        <taxon>Pseudomonadota</taxon>
        <taxon>Alphaproteobacteria</taxon>
        <taxon>Sphingomonadales</taxon>
        <taxon>Sphingomonadaceae</taxon>
        <taxon>Sphingomonas</taxon>
    </lineage>
</organism>